<gene>
    <name evidence="1" type="ORF">HMPREF0004_1081</name>
</gene>
<reference evidence="2" key="1">
    <citation type="submission" date="2010-03" db="EMBL/GenBank/DDBJ databases">
        <title>Complete sequence of Mobiluncus curtisii ATCC 43063.</title>
        <authorList>
            <person name="Muzny D."/>
            <person name="Qin X."/>
            <person name="Deng J."/>
            <person name="Jiang H."/>
            <person name="Liu Y."/>
            <person name="Qu J."/>
            <person name="Song X.-Z."/>
            <person name="Zhang L."/>
            <person name="Thornton R."/>
            <person name="Coyle M."/>
            <person name="Francisco L."/>
            <person name="Jackson L."/>
            <person name="Javaid M."/>
            <person name="Korchina V."/>
            <person name="Kovar C."/>
            <person name="Mata R."/>
            <person name="Mathew T."/>
            <person name="Ngo R."/>
            <person name="Nguyen L."/>
            <person name="Nguyen N."/>
            <person name="Okwuonu G."/>
            <person name="Ongeri F."/>
            <person name="Pham C."/>
            <person name="Simmons D."/>
            <person name="Wilczek-Boney K."/>
            <person name="Hale W."/>
            <person name="Jakkamsetti A."/>
            <person name="Pham P."/>
            <person name="Ruth R."/>
            <person name="San Lucas F."/>
            <person name="Warren J."/>
            <person name="Zhang J."/>
            <person name="Zhao Z."/>
            <person name="Zhou C."/>
            <person name="Zhu D."/>
            <person name="Lee S."/>
            <person name="Bess C."/>
            <person name="Blankenburg K."/>
            <person name="Forbes L."/>
            <person name="Fu Q."/>
            <person name="Gubbala S."/>
            <person name="Hirani K."/>
            <person name="Jayaseelan J.C."/>
            <person name="Lara F."/>
            <person name="Munidasa M."/>
            <person name="Palculict T."/>
            <person name="Patil S."/>
            <person name="Pu L.-L."/>
            <person name="Saada N."/>
            <person name="Tang L."/>
            <person name="Weissenberger G."/>
            <person name="Zhu Y."/>
            <person name="Hemphill L."/>
            <person name="Shang Y."/>
            <person name="Youmans B."/>
            <person name="Ayvaz T."/>
            <person name="Ross M."/>
            <person name="Santibanez J."/>
            <person name="Aqrawi P."/>
            <person name="Gross S."/>
            <person name="Joshi V."/>
            <person name="Fowler G."/>
            <person name="Nazareth L."/>
            <person name="Reid J."/>
            <person name="Worley K."/>
            <person name="Petrosino J."/>
            <person name="Highlander S."/>
            <person name="Gibbs R."/>
            <person name="Gibbs R."/>
        </authorList>
    </citation>
    <scope>NUCLEOTIDE SEQUENCE [LARGE SCALE GENOMIC DNA]</scope>
    <source>
        <strain evidence="2">ATCC 43553</strain>
    </source>
</reference>
<dbReference type="Proteomes" id="UP000004510">
    <property type="component" value="Unassembled WGS sequence"/>
</dbReference>
<name>D4X6I4_9BURK</name>
<dbReference type="RefSeq" id="WP_006217053.1">
    <property type="nucleotide sequence ID" value="NZ_GG770409.1"/>
</dbReference>
<accession>D4X6I4</accession>
<dbReference type="HOGENOM" id="CLU_2140372_0_0_4"/>
<dbReference type="EMBL" id="ADMS01000025">
    <property type="protein sequence ID" value="EFF77512.1"/>
    <property type="molecule type" value="Genomic_DNA"/>
</dbReference>
<sequence>MKQTLNAPASTAVDHRRLAINVRMQGSFLILFASEPPRGTCQLGQAALARHLLMTLVQHREEVCNKVLPRRFKAQRPEQSATRMKKRAAVGALGLPSEIRRQFAAVTRLNGV</sequence>
<protein>
    <submittedName>
        <fullName evidence="1">Uncharacterized protein</fullName>
    </submittedName>
</protein>
<evidence type="ECO:0000313" key="1">
    <source>
        <dbReference type="EMBL" id="EFF77512.1"/>
    </source>
</evidence>
<evidence type="ECO:0000313" key="2">
    <source>
        <dbReference type="Proteomes" id="UP000004510"/>
    </source>
</evidence>
<organism evidence="1 2">
    <name type="scientific">Achromobacter piechaudii ATCC 43553</name>
    <dbReference type="NCBI Taxonomy" id="742159"/>
    <lineage>
        <taxon>Bacteria</taxon>
        <taxon>Pseudomonadati</taxon>
        <taxon>Pseudomonadota</taxon>
        <taxon>Betaproteobacteria</taxon>
        <taxon>Burkholderiales</taxon>
        <taxon>Alcaligenaceae</taxon>
        <taxon>Achromobacter</taxon>
    </lineage>
</organism>
<dbReference type="AlphaFoldDB" id="D4X6I4"/>
<comment type="caution">
    <text evidence="1">The sequence shown here is derived from an EMBL/GenBank/DDBJ whole genome shotgun (WGS) entry which is preliminary data.</text>
</comment>
<proteinExistence type="predicted"/>